<gene>
    <name evidence="1" type="ORF">N7498_005665</name>
</gene>
<dbReference type="EMBL" id="JAPQKR010000012">
    <property type="protein sequence ID" value="KAJ5204786.1"/>
    <property type="molecule type" value="Genomic_DNA"/>
</dbReference>
<sequence length="68" mass="7859">MAAENGAISMLDRWVRKECLHHDRQRTFLLMREKSTETFRRMRVRDGLDQALVEEQKLCPIANGTAGA</sequence>
<accession>A0A9W9T0L5</accession>
<name>A0A9W9T0L5_9EURO</name>
<evidence type="ECO:0000313" key="1">
    <source>
        <dbReference type="EMBL" id="KAJ5204786.1"/>
    </source>
</evidence>
<dbReference type="GeneID" id="83180028"/>
<dbReference type="RefSeq" id="XP_058309265.1">
    <property type="nucleotide sequence ID" value="XM_058452727.1"/>
</dbReference>
<dbReference type="Proteomes" id="UP001150904">
    <property type="component" value="Unassembled WGS sequence"/>
</dbReference>
<comment type="caution">
    <text evidence="1">The sequence shown here is derived from an EMBL/GenBank/DDBJ whole genome shotgun (WGS) entry which is preliminary data.</text>
</comment>
<protein>
    <submittedName>
        <fullName evidence="1">Uncharacterized protein</fullName>
    </submittedName>
</protein>
<dbReference type="AlphaFoldDB" id="A0A9W9T0L5"/>
<reference evidence="1" key="2">
    <citation type="journal article" date="2023" name="IMA Fungus">
        <title>Comparative genomic study of the Penicillium genus elucidates a diverse pangenome and 15 lateral gene transfer events.</title>
        <authorList>
            <person name="Petersen C."/>
            <person name="Sorensen T."/>
            <person name="Nielsen M.R."/>
            <person name="Sondergaard T.E."/>
            <person name="Sorensen J.L."/>
            <person name="Fitzpatrick D.A."/>
            <person name="Frisvad J.C."/>
            <person name="Nielsen K.L."/>
        </authorList>
    </citation>
    <scope>NUCLEOTIDE SEQUENCE</scope>
    <source>
        <strain evidence="1">IBT 15544</strain>
    </source>
</reference>
<evidence type="ECO:0000313" key="2">
    <source>
        <dbReference type="Proteomes" id="UP001150904"/>
    </source>
</evidence>
<keyword evidence="2" id="KW-1185">Reference proteome</keyword>
<proteinExistence type="predicted"/>
<reference evidence="1" key="1">
    <citation type="submission" date="2022-12" db="EMBL/GenBank/DDBJ databases">
        <authorList>
            <person name="Petersen C."/>
        </authorList>
    </citation>
    <scope>NUCLEOTIDE SEQUENCE</scope>
    <source>
        <strain evidence="1">IBT 15544</strain>
    </source>
</reference>
<organism evidence="1 2">
    <name type="scientific">Penicillium cinerascens</name>
    <dbReference type="NCBI Taxonomy" id="70096"/>
    <lineage>
        <taxon>Eukaryota</taxon>
        <taxon>Fungi</taxon>
        <taxon>Dikarya</taxon>
        <taxon>Ascomycota</taxon>
        <taxon>Pezizomycotina</taxon>
        <taxon>Eurotiomycetes</taxon>
        <taxon>Eurotiomycetidae</taxon>
        <taxon>Eurotiales</taxon>
        <taxon>Aspergillaceae</taxon>
        <taxon>Penicillium</taxon>
    </lineage>
</organism>